<protein>
    <submittedName>
        <fullName evidence="1">Uncharacterized protein</fullName>
    </submittedName>
</protein>
<proteinExistence type="predicted"/>
<dbReference type="EMBL" id="GBXM01013136">
    <property type="protein sequence ID" value="JAH95441.1"/>
    <property type="molecule type" value="Transcribed_RNA"/>
</dbReference>
<accession>A0A0E9WZ16</accession>
<name>A0A0E9WZ16_ANGAN</name>
<reference evidence="1" key="2">
    <citation type="journal article" date="2015" name="Fish Shellfish Immunol.">
        <title>Early steps in the European eel (Anguilla anguilla)-Vibrio vulnificus interaction in the gills: Role of the RtxA13 toxin.</title>
        <authorList>
            <person name="Callol A."/>
            <person name="Pajuelo D."/>
            <person name="Ebbesson L."/>
            <person name="Teles M."/>
            <person name="MacKenzie S."/>
            <person name="Amaro C."/>
        </authorList>
    </citation>
    <scope>NUCLEOTIDE SEQUENCE</scope>
</reference>
<dbReference type="AlphaFoldDB" id="A0A0E9WZ16"/>
<sequence length="66" mass="7663">MPCGCFCCCTEGPFRKPKEGSRRSRLVFLSAMSAEIKWGWDKERRRSLTLGQRSHFSHCTLPIWLS</sequence>
<reference evidence="1" key="1">
    <citation type="submission" date="2014-11" db="EMBL/GenBank/DDBJ databases">
        <authorList>
            <person name="Amaro Gonzalez C."/>
        </authorList>
    </citation>
    <scope>NUCLEOTIDE SEQUENCE</scope>
</reference>
<organism evidence="1">
    <name type="scientific">Anguilla anguilla</name>
    <name type="common">European freshwater eel</name>
    <name type="synonym">Muraena anguilla</name>
    <dbReference type="NCBI Taxonomy" id="7936"/>
    <lineage>
        <taxon>Eukaryota</taxon>
        <taxon>Metazoa</taxon>
        <taxon>Chordata</taxon>
        <taxon>Craniata</taxon>
        <taxon>Vertebrata</taxon>
        <taxon>Euteleostomi</taxon>
        <taxon>Actinopterygii</taxon>
        <taxon>Neopterygii</taxon>
        <taxon>Teleostei</taxon>
        <taxon>Anguilliformes</taxon>
        <taxon>Anguillidae</taxon>
        <taxon>Anguilla</taxon>
    </lineage>
</organism>
<evidence type="ECO:0000313" key="1">
    <source>
        <dbReference type="EMBL" id="JAH95441.1"/>
    </source>
</evidence>